<name>A0A432W8L7_9GAMM</name>
<evidence type="ECO:0000256" key="8">
    <source>
        <dbReference type="ARBA" id="ARBA00036243"/>
    </source>
</evidence>
<dbReference type="GO" id="GO:0020037">
    <property type="term" value="F:heme binding"/>
    <property type="evidence" value="ECO:0007669"/>
    <property type="project" value="TreeGrafter"/>
</dbReference>
<dbReference type="GO" id="GO:0006826">
    <property type="term" value="P:iron ion transport"/>
    <property type="evidence" value="ECO:0007669"/>
    <property type="project" value="UniProtKB-KW"/>
</dbReference>
<keyword evidence="5" id="KW-0560">Oxidoreductase</keyword>
<feature type="binding site" evidence="10">
    <location>
        <position position="51"/>
    </location>
    <ligand>
        <name>Fe cation</name>
        <dbReference type="ChEBI" id="CHEBI:24875"/>
        <label>1</label>
    </ligand>
</feature>
<dbReference type="EMBL" id="PIPL01000001">
    <property type="protein sequence ID" value="RUO26316.1"/>
    <property type="molecule type" value="Genomic_DNA"/>
</dbReference>
<organism evidence="12 13">
    <name type="scientific">Aliidiomarina minuta</name>
    <dbReference type="NCBI Taxonomy" id="880057"/>
    <lineage>
        <taxon>Bacteria</taxon>
        <taxon>Pseudomonadati</taxon>
        <taxon>Pseudomonadota</taxon>
        <taxon>Gammaproteobacteria</taxon>
        <taxon>Alteromonadales</taxon>
        <taxon>Idiomarinaceae</taxon>
        <taxon>Aliidiomarina</taxon>
    </lineage>
</organism>
<dbReference type="PROSITE" id="PS50905">
    <property type="entry name" value="FERRITIN_LIKE"/>
    <property type="match status" value="1"/>
</dbReference>
<comment type="catalytic activity">
    <reaction evidence="8">
        <text>Fe(2+)(in) = Fe(2+)(out)</text>
        <dbReference type="Rhea" id="RHEA:28486"/>
        <dbReference type="ChEBI" id="CHEBI:29033"/>
    </reaction>
</comment>
<gene>
    <name evidence="12" type="primary">bfr</name>
    <name evidence="12" type="ORF">CWE09_06265</name>
</gene>
<dbReference type="PRINTS" id="PR00601">
    <property type="entry name" value="BACFERRITIN"/>
</dbReference>
<feature type="binding site" evidence="10">
    <location>
        <position position="47"/>
    </location>
    <ligand>
        <name>Fe cation</name>
        <dbReference type="ChEBI" id="CHEBI:24875"/>
        <label>3</label>
    </ligand>
</feature>
<dbReference type="EC" id="1.16.3.1" evidence="9"/>
<evidence type="ECO:0000256" key="4">
    <source>
        <dbReference type="ARBA" id="ARBA00022496"/>
    </source>
</evidence>
<feature type="binding site" evidence="10">
    <location>
        <position position="48"/>
    </location>
    <ligand>
        <name>Fe cation</name>
        <dbReference type="ChEBI" id="CHEBI:24875"/>
        <label>2</label>
    </ligand>
</feature>
<evidence type="ECO:0000256" key="9">
    <source>
        <dbReference type="PIRNR" id="PIRNR002560"/>
    </source>
</evidence>
<keyword evidence="13" id="KW-1185">Reference proteome</keyword>
<evidence type="ECO:0000256" key="3">
    <source>
        <dbReference type="ARBA" id="ARBA00022448"/>
    </source>
</evidence>
<sequence>MSDVIKHLNGLLSYELTSIDEYTAHAQFFDDWGFSKLHERIAHEADDERLHANLLIERILFLGGKPDMRTRVEYPLGKSVKEMLETGLQLERDNAKTLKKAIAYCEEQQDYVTRDMLVKILQDTEEDHAYWLRQQLGLMETLGEQIYLQAQL</sequence>
<evidence type="ECO:0000256" key="2">
    <source>
        <dbReference type="ARBA" id="ARBA00022434"/>
    </source>
</evidence>
<comment type="caution">
    <text evidence="12">The sequence shown here is derived from an EMBL/GenBank/DDBJ whole genome shotgun (WGS) entry which is preliminary data.</text>
</comment>
<protein>
    <recommendedName>
        <fullName evidence="9">Bacterioferritin</fullName>
        <ecNumber evidence="9">1.16.3.1</ecNumber>
    </recommendedName>
</protein>
<dbReference type="InterPro" id="IPR009078">
    <property type="entry name" value="Ferritin-like_SF"/>
</dbReference>
<dbReference type="GO" id="GO:0006879">
    <property type="term" value="P:intracellular iron ion homeostasis"/>
    <property type="evidence" value="ECO:0007669"/>
    <property type="project" value="UniProtKB-KW"/>
</dbReference>
<evidence type="ECO:0000259" key="11">
    <source>
        <dbReference type="PROSITE" id="PS50905"/>
    </source>
</evidence>
<evidence type="ECO:0000256" key="1">
    <source>
        <dbReference type="ARBA" id="ARBA00008093"/>
    </source>
</evidence>
<feature type="binding site" evidence="10">
    <location>
        <position position="125"/>
    </location>
    <ligand>
        <name>Fe cation</name>
        <dbReference type="ChEBI" id="CHEBI:24875"/>
        <label>2</label>
    </ligand>
</feature>
<feature type="binding site" evidence="10">
    <location>
        <position position="91"/>
    </location>
    <ligand>
        <name>Fe cation</name>
        <dbReference type="ChEBI" id="CHEBI:24875"/>
        <label>2</label>
    </ligand>
</feature>
<dbReference type="GO" id="GO:0004322">
    <property type="term" value="F:ferroxidase activity"/>
    <property type="evidence" value="ECO:0007669"/>
    <property type="project" value="UniProtKB-EC"/>
</dbReference>
<comment type="similarity">
    <text evidence="1 9">Belongs to the bacterioferritin family.</text>
</comment>
<dbReference type="InterPro" id="IPR002024">
    <property type="entry name" value="Bacterioferritin"/>
</dbReference>
<dbReference type="InterPro" id="IPR009040">
    <property type="entry name" value="Ferritin-like_diiron"/>
</dbReference>
<keyword evidence="9 10" id="KW-0479">Metal-binding</keyword>
<evidence type="ECO:0000313" key="12">
    <source>
        <dbReference type="EMBL" id="RUO26316.1"/>
    </source>
</evidence>
<comment type="catalytic activity">
    <reaction evidence="9">
        <text>4 Fe(2+) + O2 + 4 H(+) = 4 Fe(3+) + 2 H2O</text>
        <dbReference type="Rhea" id="RHEA:11148"/>
        <dbReference type="ChEBI" id="CHEBI:15377"/>
        <dbReference type="ChEBI" id="CHEBI:15378"/>
        <dbReference type="ChEBI" id="CHEBI:15379"/>
        <dbReference type="ChEBI" id="CHEBI:29033"/>
        <dbReference type="ChEBI" id="CHEBI:29034"/>
        <dbReference type="EC" id="1.16.3.1"/>
    </reaction>
</comment>
<feature type="binding site" evidence="10">
    <location>
        <position position="128"/>
    </location>
    <ligand>
        <name>Fe cation</name>
        <dbReference type="ChEBI" id="CHEBI:24875"/>
        <label>2</label>
    </ligand>
</feature>
<dbReference type="PIRSF" id="PIRSF002560">
    <property type="entry name" value="Bacterioferritin"/>
    <property type="match status" value="1"/>
</dbReference>
<feature type="binding site" evidence="10">
    <location>
        <position position="48"/>
    </location>
    <ligand>
        <name>Fe cation</name>
        <dbReference type="ChEBI" id="CHEBI:24875"/>
        <label>1</label>
    </ligand>
</feature>
<feature type="binding site" evidence="10">
    <location>
        <position position="43"/>
    </location>
    <ligand>
        <name>Fe cation</name>
        <dbReference type="ChEBI" id="CHEBI:24875"/>
        <label>3</label>
    </ligand>
</feature>
<evidence type="ECO:0000256" key="5">
    <source>
        <dbReference type="ARBA" id="ARBA00023002"/>
    </source>
</evidence>
<dbReference type="InterPro" id="IPR008331">
    <property type="entry name" value="Ferritin_DPS_dom"/>
</dbReference>
<dbReference type="CDD" id="cd00907">
    <property type="entry name" value="Bacterioferritin"/>
    <property type="match status" value="1"/>
</dbReference>
<keyword evidence="3" id="KW-0813">Transport</keyword>
<dbReference type="PANTHER" id="PTHR30295">
    <property type="entry name" value="BACTERIOFERRITIN"/>
    <property type="match status" value="1"/>
</dbReference>
<evidence type="ECO:0000256" key="7">
    <source>
        <dbReference type="ARBA" id="ARBA00023065"/>
    </source>
</evidence>
<evidence type="ECO:0000256" key="10">
    <source>
        <dbReference type="PIRSR" id="PIRSR002560-1"/>
    </source>
</evidence>
<feature type="binding site" evidence="10">
    <location>
        <position position="125"/>
    </location>
    <ligand>
        <name>Fe cation</name>
        <dbReference type="ChEBI" id="CHEBI:24875"/>
        <label>1</label>
    </ligand>
</feature>
<dbReference type="SUPFAM" id="SSF47240">
    <property type="entry name" value="Ferritin-like"/>
    <property type="match status" value="1"/>
</dbReference>
<dbReference type="Gene3D" id="1.20.1260.10">
    <property type="match status" value="1"/>
</dbReference>
<keyword evidence="2 9" id="KW-0409">Iron storage</keyword>
<dbReference type="PANTHER" id="PTHR30295:SF9">
    <property type="entry name" value="BACTERIOFERRITIN"/>
    <property type="match status" value="1"/>
</dbReference>
<dbReference type="Pfam" id="PF00210">
    <property type="entry name" value="Ferritin"/>
    <property type="match status" value="1"/>
</dbReference>
<dbReference type="GO" id="GO:0005829">
    <property type="term" value="C:cytosol"/>
    <property type="evidence" value="ECO:0007669"/>
    <property type="project" value="TreeGrafter"/>
</dbReference>
<comment type="function">
    <text evidence="9">Iron-storage protein, whose ferroxidase center binds Fe(2+), oxidizes it using dioxygen to Fe(3+), and participates in the subsequent Fe(3+) oxide mineral core formation within the central cavity of the BFR protein shell.</text>
</comment>
<feature type="domain" description="Ferritin-like diiron" evidence="11">
    <location>
        <begin position="1"/>
        <end position="143"/>
    </location>
</feature>
<dbReference type="Proteomes" id="UP000288293">
    <property type="component" value="Unassembled WGS sequence"/>
</dbReference>
<reference evidence="12 13" key="1">
    <citation type="journal article" date="2011" name="Front. Microbiol.">
        <title>Genomic signatures of strain selection and enhancement in Bacillus atrophaeus var. globigii, a historical biowarfare simulant.</title>
        <authorList>
            <person name="Gibbons H.S."/>
            <person name="Broomall S.M."/>
            <person name="McNew L.A."/>
            <person name="Daligault H."/>
            <person name="Chapman C."/>
            <person name="Bruce D."/>
            <person name="Karavis M."/>
            <person name="Krepps M."/>
            <person name="McGregor P.A."/>
            <person name="Hong C."/>
            <person name="Park K.H."/>
            <person name="Akmal A."/>
            <person name="Feldman A."/>
            <person name="Lin J.S."/>
            <person name="Chang W.E."/>
            <person name="Higgs B.W."/>
            <person name="Demirev P."/>
            <person name="Lindquist J."/>
            <person name="Liem A."/>
            <person name="Fochler E."/>
            <person name="Read T.D."/>
            <person name="Tapia R."/>
            <person name="Johnson S."/>
            <person name="Bishop-Lilly K.A."/>
            <person name="Detter C."/>
            <person name="Han C."/>
            <person name="Sozhamannan S."/>
            <person name="Rosenzweig C.N."/>
            <person name="Skowronski E.W."/>
        </authorList>
    </citation>
    <scope>NUCLEOTIDE SEQUENCE [LARGE SCALE GENOMIC DNA]</scope>
    <source>
        <strain evidence="12 13">MLST1</strain>
    </source>
</reference>
<evidence type="ECO:0000256" key="6">
    <source>
        <dbReference type="ARBA" id="ARBA00023004"/>
    </source>
</evidence>
<dbReference type="GO" id="GO:0008199">
    <property type="term" value="F:ferric iron binding"/>
    <property type="evidence" value="ECO:0007669"/>
    <property type="project" value="InterPro"/>
</dbReference>
<dbReference type="AlphaFoldDB" id="A0A432W8L7"/>
<proteinExistence type="inferred from homology"/>
<dbReference type="RefSeq" id="WP_126803128.1">
    <property type="nucleotide sequence ID" value="NZ_PIPL01000001.1"/>
</dbReference>
<keyword evidence="7" id="KW-0406">Ion transport</keyword>
<evidence type="ECO:0000313" key="13">
    <source>
        <dbReference type="Proteomes" id="UP000288293"/>
    </source>
</evidence>
<accession>A0A432W8L7</accession>
<keyword evidence="4" id="KW-0410">Iron transport</keyword>
<dbReference type="NCBIfam" id="TIGR00754">
    <property type="entry name" value="bfr"/>
    <property type="match status" value="1"/>
</dbReference>
<feature type="binding site" evidence="10">
    <location>
        <position position="15"/>
    </location>
    <ligand>
        <name>Fe cation</name>
        <dbReference type="ChEBI" id="CHEBI:24875"/>
        <label>1</label>
    </ligand>
</feature>
<dbReference type="OrthoDB" id="9800505at2"/>
<keyword evidence="6 9" id="KW-0408">Iron</keyword>
<dbReference type="InterPro" id="IPR012347">
    <property type="entry name" value="Ferritin-like"/>
</dbReference>